<protein>
    <submittedName>
        <fullName evidence="1">Uncharacterized protein</fullName>
    </submittedName>
</protein>
<evidence type="ECO:0000313" key="2">
    <source>
        <dbReference type="Proteomes" id="UP000028834"/>
    </source>
</evidence>
<accession>A0A086LX60</accession>
<dbReference type="AlphaFoldDB" id="A0A086LX60"/>
<dbReference type="Proteomes" id="UP000028834">
    <property type="component" value="Unassembled WGS sequence"/>
</dbReference>
<gene>
    <name evidence="1" type="ORF">TGRUB_223025</name>
</gene>
<proteinExistence type="predicted"/>
<comment type="caution">
    <text evidence="1">The sequence shown here is derived from an EMBL/GenBank/DDBJ whole genome shotgun (WGS) entry which is preliminary data.</text>
</comment>
<reference evidence="1 2" key="1">
    <citation type="submission" date="2014-05" db="EMBL/GenBank/DDBJ databases">
        <authorList>
            <person name="Sibley D."/>
            <person name="Venepally P."/>
            <person name="Karamycheva S."/>
            <person name="Hadjithomas M."/>
            <person name="Khan A."/>
            <person name="Brunk B."/>
            <person name="Roos D."/>
            <person name="Caler E."/>
            <person name="Lorenzi H."/>
        </authorList>
    </citation>
    <scope>NUCLEOTIDE SEQUENCE [LARGE SCALE GENOMIC DNA]</scope>
    <source>
        <strain evidence="1 2">RUB</strain>
    </source>
</reference>
<evidence type="ECO:0000313" key="1">
    <source>
        <dbReference type="EMBL" id="KFG61228.1"/>
    </source>
</evidence>
<sequence>MHHEFKYSVPSLYADLVVCEVAEAAGVKGGHINSDGRAVWGVHCKVSHWDGTAKNSEGISCGFLNNSEN</sequence>
<dbReference type="EMBL" id="AFYV02001668">
    <property type="protein sequence ID" value="KFG61228.1"/>
    <property type="molecule type" value="Genomic_DNA"/>
</dbReference>
<name>A0A086LX60_TOXGO</name>
<dbReference type="VEuPathDB" id="ToxoDB:TGRUB_223025"/>
<organism evidence="1 2">
    <name type="scientific">Toxoplasma gondii RUB</name>
    <dbReference type="NCBI Taxonomy" id="935652"/>
    <lineage>
        <taxon>Eukaryota</taxon>
        <taxon>Sar</taxon>
        <taxon>Alveolata</taxon>
        <taxon>Apicomplexa</taxon>
        <taxon>Conoidasida</taxon>
        <taxon>Coccidia</taxon>
        <taxon>Eucoccidiorida</taxon>
        <taxon>Eimeriorina</taxon>
        <taxon>Sarcocystidae</taxon>
        <taxon>Toxoplasma</taxon>
    </lineage>
</organism>